<evidence type="ECO:0000313" key="6">
    <source>
        <dbReference type="Proteomes" id="UP000199213"/>
    </source>
</evidence>
<evidence type="ECO:0000259" key="4">
    <source>
        <dbReference type="SMART" id="SM00065"/>
    </source>
</evidence>
<protein>
    <submittedName>
        <fullName evidence="5">GAF domain-containing protein</fullName>
    </submittedName>
</protein>
<dbReference type="Gene3D" id="3.30.450.40">
    <property type="match status" value="1"/>
</dbReference>
<dbReference type="InterPro" id="IPR051448">
    <property type="entry name" value="CdaR-like_regulators"/>
</dbReference>
<comment type="similarity">
    <text evidence="1">Belongs to the CdaR family.</text>
</comment>
<accession>A0A1G9F0R5</accession>
<keyword evidence="2" id="KW-0175">Coiled coil</keyword>
<dbReference type="Pfam" id="PF13556">
    <property type="entry name" value="HTH_30"/>
    <property type="match status" value="1"/>
</dbReference>
<evidence type="ECO:0000256" key="3">
    <source>
        <dbReference type="SAM" id="MobiDB-lite"/>
    </source>
</evidence>
<name>A0A1G9F0R5_ACTMZ</name>
<dbReference type="PANTHER" id="PTHR33744">
    <property type="entry name" value="CARBOHYDRATE DIACID REGULATOR"/>
    <property type="match status" value="1"/>
</dbReference>
<dbReference type="InterPro" id="IPR025736">
    <property type="entry name" value="PucR_C-HTH_dom"/>
</dbReference>
<dbReference type="InterPro" id="IPR029016">
    <property type="entry name" value="GAF-like_dom_sf"/>
</dbReference>
<dbReference type="SMART" id="SM00065">
    <property type="entry name" value="GAF"/>
    <property type="match status" value="1"/>
</dbReference>
<dbReference type="AlphaFoldDB" id="A0A1G9F0R5"/>
<dbReference type="Proteomes" id="UP000199213">
    <property type="component" value="Unassembled WGS sequence"/>
</dbReference>
<organism evidence="5 6">
    <name type="scientific">Actinopolyspora mzabensis</name>
    <dbReference type="NCBI Taxonomy" id="995066"/>
    <lineage>
        <taxon>Bacteria</taxon>
        <taxon>Bacillati</taxon>
        <taxon>Actinomycetota</taxon>
        <taxon>Actinomycetes</taxon>
        <taxon>Actinopolysporales</taxon>
        <taxon>Actinopolysporaceae</taxon>
        <taxon>Actinopolyspora</taxon>
    </lineage>
</organism>
<dbReference type="SUPFAM" id="SSF55781">
    <property type="entry name" value="GAF domain-like"/>
    <property type="match status" value="1"/>
</dbReference>
<evidence type="ECO:0000256" key="1">
    <source>
        <dbReference type="ARBA" id="ARBA00006754"/>
    </source>
</evidence>
<evidence type="ECO:0000313" key="5">
    <source>
        <dbReference type="EMBL" id="SDK81845.1"/>
    </source>
</evidence>
<proteinExistence type="inferred from homology"/>
<feature type="coiled-coil region" evidence="2">
    <location>
        <begin position="275"/>
        <end position="302"/>
    </location>
</feature>
<feature type="domain" description="GAF" evidence="4">
    <location>
        <begin position="118"/>
        <end position="269"/>
    </location>
</feature>
<feature type="region of interest" description="Disordered" evidence="3">
    <location>
        <begin position="1"/>
        <end position="29"/>
    </location>
</feature>
<keyword evidence="6" id="KW-1185">Reference proteome</keyword>
<dbReference type="Pfam" id="PF13185">
    <property type="entry name" value="GAF_2"/>
    <property type="match status" value="1"/>
</dbReference>
<dbReference type="InterPro" id="IPR042070">
    <property type="entry name" value="PucR_C-HTH_sf"/>
</dbReference>
<gene>
    <name evidence="5" type="ORF">SAMN04487820_113106</name>
</gene>
<dbReference type="Gene3D" id="1.10.10.2840">
    <property type="entry name" value="PucR C-terminal helix-turn-helix domain"/>
    <property type="match status" value="1"/>
</dbReference>
<dbReference type="Pfam" id="PF17853">
    <property type="entry name" value="GGDEF_2"/>
    <property type="match status" value="1"/>
</dbReference>
<reference evidence="6" key="1">
    <citation type="submission" date="2016-10" db="EMBL/GenBank/DDBJ databases">
        <authorList>
            <person name="Varghese N."/>
            <person name="Submissions S."/>
        </authorList>
    </citation>
    <scope>NUCLEOTIDE SEQUENCE [LARGE SCALE GENOMIC DNA]</scope>
    <source>
        <strain evidence="6">DSM 45460</strain>
    </source>
</reference>
<sequence length="662" mass="71310">MSAGNSYHRDQEPAEETESRSSLGCRRNHPTSTMTSMLTCSDYLLHLFELLAGDGTSEQLAQVPVEARTRLPARELHRVERAGKLALRLRNTLDERRRHESELAALFDTAGDLARVRDPDAVLRAIVHRARMLLGSHVAYLSLNDSRAGTTYMRVTDGCVSALFQQVRLGMGEGLGGLVAQTARPYATPSYFEDERFTHTDEIDRAVGDERLVAILGVPLAVGGSVIGVLYAADRSTRDYSHDEIALLSSLADHAAIAIDNSRLLEETRHALVELNAAHETIREHNSAMRRAERAHDRLTDLVLRGGSLEDIAEAVADVLGGGIVVHDEDGTELACAATDSLPWPDRAVQQSRHSGRSVPWRTNLVCAALAGPELLGSLTLVGCHQPADADRRLFERAGVVTALVLLLRRRTAEAEERVRGELITELLGVGERAHGGLAARARRVGFDPEGSKVVLVSPCGNADRERLAAAASRYVGQHSGLAGTHGDHLVIVLPGTDAGNAAQNAARALGTSTARPVTVGGSGPVAGLEGIADKYEEACRCLEALLALGREGEGAALAELGFLGVLLGDRGDLSGYVRRTVGAVLDYDSRKGTDLVKTLRSYFEHDAGLSRTARALHVHVNTVSQRLERVSALLGPDWRSPERGLEIQLALRLHRLSGGEW</sequence>
<dbReference type="EMBL" id="FNFM01000013">
    <property type="protein sequence ID" value="SDK81845.1"/>
    <property type="molecule type" value="Genomic_DNA"/>
</dbReference>
<dbReference type="InterPro" id="IPR041522">
    <property type="entry name" value="CdaR_GGDEF"/>
</dbReference>
<evidence type="ECO:0000256" key="2">
    <source>
        <dbReference type="SAM" id="Coils"/>
    </source>
</evidence>
<dbReference type="InterPro" id="IPR003018">
    <property type="entry name" value="GAF"/>
</dbReference>
<dbReference type="PANTHER" id="PTHR33744:SF1">
    <property type="entry name" value="DNA-BINDING TRANSCRIPTIONAL ACTIVATOR ADER"/>
    <property type="match status" value="1"/>
</dbReference>